<gene>
    <name evidence="3" type="ORF">GCM10023208_04860</name>
</gene>
<dbReference type="EMBL" id="BAABHV010000005">
    <property type="protein sequence ID" value="GAA5048047.1"/>
    <property type="molecule type" value="Genomic_DNA"/>
</dbReference>
<reference evidence="4" key="1">
    <citation type="journal article" date="2019" name="Int. J. Syst. Evol. Microbiol.">
        <title>The Global Catalogue of Microorganisms (GCM) 10K type strain sequencing project: providing services to taxonomists for standard genome sequencing and annotation.</title>
        <authorList>
            <consortium name="The Broad Institute Genomics Platform"/>
            <consortium name="The Broad Institute Genome Sequencing Center for Infectious Disease"/>
            <person name="Wu L."/>
            <person name="Ma J."/>
        </authorList>
    </citation>
    <scope>NUCLEOTIDE SEQUENCE [LARGE SCALE GENOMIC DNA]</scope>
    <source>
        <strain evidence="4">JCM 18014</strain>
    </source>
</reference>
<sequence>MPRKDSPIWRDFPTDFLDIGMEPLFKVRKRDDTIHYVSAADALLHKQFEDALAGDLASFRAIINMAKKNLRYTNLKRAYVGANQLRTVAYQRVPREGEKRADFFSRDAGTILDIMVQVKEPGDLEMVAAGIDYYEYYFHMQPWVLEAAATRQSSGGEPEDLSHYCWSPHGVIDPFDYTNEPWFAPPPAEQQRSPEETRFKKGCSGNPRGRPKKKRAYAPFDEFLFQIVTINVGGTKRECSRLEGLVHSGNMRAAKGDTKFLNYLSGLYVEESLNRWNHSEDWEAEGVIDPLTYLLRPYIDSSFDRLPCGSNLRRLDIISRGTSSRYLFRPWLIELALSRLGNRQLTIEEQKEVMRSTSCRRKVNWPDWWEVRPWEKGGHKL</sequence>
<evidence type="ECO:0000256" key="1">
    <source>
        <dbReference type="SAM" id="MobiDB-lite"/>
    </source>
</evidence>
<protein>
    <recommendedName>
        <fullName evidence="2">DUF5681 domain-containing protein</fullName>
    </recommendedName>
</protein>
<dbReference type="InterPro" id="IPR043736">
    <property type="entry name" value="DUF5681"/>
</dbReference>
<dbReference type="RefSeq" id="WP_346031548.1">
    <property type="nucleotide sequence ID" value="NZ_BAABHV010000005.1"/>
</dbReference>
<dbReference type="Proteomes" id="UP001500518">
    <property type="component" value="Unassembled WGS sequence"/>
</dbReference>
<evidence type="ECO:0000313" key="4">
    <source>
        <dbReference type="Proteomes" id="UP001500518"/>
    </source>
</evidence>
<comment type="caution">
    <text evidence="3">The sequence shown here is derived from an EMBL/GenBank/DDBJ whole genome shotgun (WGS) entry which is preliminary data.</text>
</comment>
<feature type="domain" description="DUF5681" evidence="2">
    <location>
        <begin position="196"/>
        <end position="265"/>
    </location>
</feature>
<proteinExistence type="predicted"/>
<name>A0ABP9K2C9_9SPHN</name>
<evidence type="ECO:0000259" key="2">
    <source>
        <dbReference type="Pfam" id="PF18932"/>
    </source>
</evidence>
<feature type="region of interest" description="Disordered" evidence="1">
    <location>
        <begin position="184"/>
        <end position="212"/>
    </location>
</feature>
<organism evidence="3 4">
    <name type="scientific">Erythrobacter westpacificensis</name>
    <dbReference type="NCBI Taxonomy" id="1055231"/>
    <lineage>
        <taxon>Bacteria</taxon>
        <taxon>Pseudomonadati</taxon>
        <taxon>Pseudomonadota</taxon>
        <taxon>Alphaproteobacteria</taxon>
        <taxon>Sphingomonadales</taxon>
        <taxon>Erythrobacteraceae</taxon>
        <taxon>Erythrobacter/Porphyrobacter group</taxon>
        <taxon>Erythrobacter</taxon>
    </lineage>
</organism>
<dbReference type="Pfam" id="PF18932">
    <property type="entry name" value="DUF5681"/>
    <property type="match status" value="1"/>
</dbReference>
<keyword evidence="4" id="KW-1185">Reference proteome</keyword>
<evidence type="ECO:0000313" key="3">
    <source>
        <dbReference type="EMBL" id="GAA5048047.1"/>
    </source>
</evidence>
<accession>A0ABP9K2C9</accession>